<keyword evidence="2" id="KW-1185">Reference proteome</keyword>
<protein>
    <submittedName>
        <fullName evidence="1">Uncharacterized protein</fullName>
    </submittedName>
</protein>
<comment type="caution">
    <text evidence="1">The sequence shown here is derived from an EMBL/GenBank/DDBJ whole genome shotgun (WGS) entry which is preliminary data.</text>
</comment>
<organism evidence="1 2">
    <name type="scientific">Paraburkholderia hiiakae</name>
    <dbReference type="NCBI Taxonomy" id="1081782"/>
    <lineage>
        <taxon>Bacteria</taxon>
        <taxon>Pseudomonadati</taxon>
        <taxon>Pseudomonadota</taxon>
        <taxon>Betaproteobacteria</taxon>
        <taxon>Burkholderiales</taxon>
        <taxon>Burkholderiaceae</taxon>
        <taxon>Paraburkholderia</taxon>
    </lineage>
</organism>
<sequence>MCGAQDQVADLYPAFDADTGPPALMEFAGEGLISWESSKDRPPFRLASPRSDLFCHHAYIYLRNLWAVQLL</sequence>
<gene>
    <name evidence="1" type="ORF">LMG27952_01861</name>
</gene>
<dbReference type="Proteomes" id="UP000656319">
    <property type="component" value="Unassembled WGS sequence"/>
</dbReference>
<proteinExistence type="predicted"/>
<reference evidence="1 2" key="1">
    <citation type="submission" date="2020-10" db="EMBL/GenBank/DDBJ databases">
        <authorList>
            <person name="Peeters C."/>
        </authorList>
    </citation>
    <scope>NUCLEOTIDE SEQUENCE [LARGE SCALE GENOMIC DNA]</scope>
    <source>
        <strain evidence="1 2">LMG 27952</strain>
    </source>
</reference>
<evidence type="ECO:0000313" key="1">
    <source>
        <dbReference type="EMBL" id="CAD6525291.1"/>
    </source>
</evidence>
<evidence type="ECO:0000313" key="2">
    <source>
        <dbReference type="Proteomes" id="UP000656319"/>
    </source>
</evidence>
<name>A0ABN7HLD8_9BURK</name>
<accession>A0ABN7HLD8</accession>
<dbReference type="EMBL" id="CAJHCQ010000003">
    <property type="protein sequence ID" value="CAD6525291.1"/>
    <property type="molecule type" value="Genomic_DNA"/>
</dbReference>